<name>A0A8D0EN78_STROC</name>
<sequence>GQEWQPFPAPRAPPAEMALQAPWAPWAIPSGMSRGMSMLSWCPRRLPSAPRPAHLPLTHASLKMTSTDLPPSATFMIHHGIVSPPGTALQGPQGCGLPLALADQWGPQGQPQIFLVYYCQGRAAVPAPPVLPLSLPGYHHLMGQYTQHSLSSTANPLGAPLGSGSLPSNDIPMDDGTSPGSDTSLGSDVTMEEGTLLGSEISLHSDSPPTGSIMLSEEVLLEEAIRNLDCSLGAVGINQDGPSSIPMPRDPTIPHHKISLLWLAKKILSTDYSIPKTSKAILSMEQSWAVTPVPFLRGNRPLAGKPGQMGPCRTHGH</sequence>
<dbReference type="Proteomes" id="UP000694551">
    <property type="component" value="Unplaced"/>
</dbReference>
<dbReference type="Ensembl" id="ENSSOCT00000002696.1">
    <property type="protein sequence ID" value="ENSSOCP00000002636.1"/>
    <property type="gene ID" value="ENSSOCG00000002042.1"/>
</dbReference>
<reference evidence="2" key="2">
    <citation type="submission" date="2025-09" db="UniProtKB">
        <authorList>
            <consortium name="Ensembl"/>
        </authorList>
    </citation>
    <scope>IDENTIFICATION</scope>
</reference>
<evidence type="ECO:0000313" key="2">
    <source>
        <dbReference type="Ensembl" id="ENSSOCP00000002636.1"/>
    </source>
</evidence>
<evidence type="ECO:0000256" key="1">
    <source>
        <dbReference type="SAM" id="MobiDB-lite"/>
    </source>
</evidence>
<protein>
    <submittedName>
        <fullName evidence="2">Uncharacterized protein</fullName>
    </submittedName>
</protein>
<proteinExistence type="predicted"/>
<dbReference type="AlphaFoldDB" id="A0A8D0EN78"/>
<organism evidence="2 3">
    <name type="scientific">Strix occidentalis caurina</name>
    <name type="common">northern spotted owl</name>
    <dbReference type="NCBI Taxonomy" id="311401"/>
    <lineage>
        <taxon>Eukaryota</taxon>
        <taxon>Metazoa</taxon>
        <taxon>Chordata</taxon>
        <taxon>Craniata</taxon>
        <taxon>Vertebrata</taxon>
        <taxon>Euteleostomi</taxon>
        <taxon>Archelosauria</taxon>
        <taxon>Archosauria</taxon>
        <taxon>Dinosauria</taxon>
        <taxon>Saurischia</taxon>
        <taxon>Theropoda</taxon>
        <taxon>Coelurosauria</taxon>
        <taxon>Aves</taxon>
        <taxon>Neognathae</taxon>
        <taxon>Neoaves</taxon>
        <taxon>Telluraves</taxon>
        <taxon>Strigiformes</taxon>
        <taxon>Strigidae</taxon>
        <taxon>Strix</taxon>
    </lineage>
</organism>
<evidence type="ECO:0000313" key="3">
    <source>
        <dbReference type="Proteomes" id="UP000694551"/>
    </source>
</evidence>
<accession>A0A8D0EN78</accession>
<feature type="region of interest" description="Disordered" evidence="1">
    <location>
        <begin position="150"/>
        <end position="186"/>
    </location>
</feature>
<keyword evidence="3" id="KW-1185">Reference proteome</keyword>
<reference evidence="2" key="1">
    <citation type="submission" date="2025-08" db="UniProtKB">
        <authorList>
            <consortium name="Ensembl"/>
        </authorList>
    </citation>
    <scope>IDENTIFICATION</scope>
</reference>